<comment type="caution">
    <text evidence="2">The sequence shown here is derived from an EMBL/GenBank/DDBJ whole genome shotgun (WGS) entry which is preliminary data.</text>
</comment>
<dbReference type="PROSITE" id="PS51257">
    <property type="entry name" value="PROKAR_LIPOPROTEIN"/>
    <property type="match status" value="1"/>
</dbReference>
<evidence type="ECO:0000313" key="2">
    <source>
        <dbReference type="EMBL" id="GAA4238868.1"/>
    </source>
</evidence>
<dbReference type="EMBL" id="BAABCA010000007">
    <property type="protein sequence ID" value="GAA4238868.1"/>
    <property type="molecule type" value="Genomic_DNA"/>
</dbReference>
<sequence length="152" mass="17644">MKTNLLFITVISLIIFSCNNAKNEKEAIPTETRSLAGTWEHTSTYKYVNGKINDTVKVKTDSRQIKIYTDSKIMWCKHVKADSTDWFGYGNYTIKGDTLTEILEYGSRTMIPHIAYNDTFTFKLDLNEDSYNQLTIDDKGNKLFAENYRRIK</sequence>
<keyword evidence="3" id="KW-1185">Reference proteome</keyword>
<dbReference type="RefSeq" id="WP_344789256.1">
    <property type="nucleotide sequence ID" value="NZ_BAABCA010000007.1"/>
</dbReference>
<accession>A0ABP8CGP1</accession>
<dbReference type="Proteomes" id="UP001501496">
    <property type="component" value="Unassembled WGS sequence"/>
</dbReference>
<evidence type="ECO:0000313" key="3">
    <source>
        <dbReference type="Proteomes" id="UP001501496"/>
    </source>
</evidence>
<evidence type="ECO:0008006" key="4">
    <source>
        <dbReference type="Google" id="ProtNLM"/>
    </source>
</evidence>
<keyword evidence="1" id="KW-0732">Signal</keyword>
<evidence type="ECO:0000256" key="1">
    <source>
        <dbReference type="SAM" id="SignalP"/>
    </source>
</evidence>
<dbReference type="InterPro" id="IPR037250">
    <property type="entry name" value="NEAT_dom_sf"/>
</dbReference>
<organism evidence="2 3">
    <name type="scientific">Postechiella marina</name>
    <dbReference type="NCBI Taxonomy" id="943941"/>
    <lineage>
        <taxon>Bacteria</taxon>
        <taxon>Pseudomonadati</taxon>
        <taxon>Bacteroidota</taxon>
        <taxon>Flavobacteriia</taxon>
        <taxon>Flavobacteriales</taxon>
        <taxon>Flavobacteriaceae</taxon>
        <taxon>Postechiella</taxon>
    </lineage>
</organism>
<name>A0ABP8CGP1_9FLAO</name>
<dbReference type="SUPFAM" id="SSF158911">
    <property type="entry name" value="NEAT domain-like"/>
    <property type="match status" value="1"/>
</dbReference>
<proteinExistence type="predicted"/>
<feature type="chain" id="PRO_5047479189" description="Lipocalin-like domain-containing protein" evidence="1">
    <location>
        <begin position="22"/>
        <end position="152"/>
    </location>
</feature>
<gene>
    <name evidence="2" type="ORF">GCM10022291_30990</name>
</gene>
<protein>
    <recommendedName>
        <fullName evidence="4">Lipocalin-like domain-containing protein</fullName>
    </recommendedName>
</protein>
<reference evidence="3" key="1">
    <citation type="journal article" date="2019" name="Int. J. Syst. Evol. Microbiol.">
        <title>The Global Catalogue of Microorganisms (GCM) 10K type strain sequencing project: providing services to taxonomists for standard genome sequencing and annotation.</title>
        <authorList>
            <consortium name="The Broad Institute Genomics Platform"/>
            <consortium name="The Broad Institute Genome Sequencing Center for Infectious Disease"/>
            <person name="Wu L."/>
            <person name="Ma J."/>
        </authorList>
    </citation>
    <scope>NUCLEOTIDE SEQUENCE [LARGE SCALE GENOMIC DNA]</scope>
    <source>
        <strain evidence="3">JCM 17630</strain>
    </source>
</reference>
<feature type="signal peptide" evidence="1">
    <location>
        <begin position="1"/>
        <end position="21"/>
    </location>
</feature>